<sequence>MVTRVIKPSTMSSAIGDHFISLANPEPWVSQTTVVITGLLLMLTTCLVWFNQTVRSLTLFCWACFFKPFAKNDHGNSHQSALESFYRSQASIYDSSRGVLLKGREKALQLAASHLKKSSKLVWIDVGGGTGYNVEIMNSLLPITSKFEKVIVVDLSISLCEVAKQRFEKLGFNNVEVLVADACDFLVPEKYMGNVDLITFSYSLSMIPPFHAAVDHILPMLNKEIGIICSVDFGVQTSATSIGRTNTLGGSVNRHVPWVFRTFWRAWFELDRVFLDPARRDYLEYKFGTIKSLNCSNRLLGNIPYYIWIGCDKDRSSLLLHRLNAMATESPYLAPASSVPVKSKGYERALENNKKHLPYPSIYYQREVWRVYYEESNPQYAQFNDQYIYAFTWEDPREDIKILNLKPSDVVLAITSAGDNLLSYASIEKPPRRIHGVDLNPAQNHLCELKLASLRCLKYEEVWKLFGLGKVENFEELLFSKLAPQLSSNSFQYWAKHGPQIFDIKGKGLYDTGFTRWALRLAKYVFKIAGVSDTIEELLTCKSMEEQKFLWESKIKPAIFNPIVSKMLVGNPIFLWKALGVPPNQAKMMNSSILTYVVDTLDPIVGRSLISKDNYFYYLTLRGRYSPTNCPDYLTKQTFKKMHEKESPLDNIRLHTDTLNDVFERLASGSLTVAIIMDHMDWFDPKKNEAQSEVEHLKKCLCNGGRVLLRSISKEPWYIKVFEENGFHCQAAAVRVKRMTIDRTNMYASAWVCTKIPARRVSDLTI</sequence>
<dbReference type="Gene3D" id="3.40.50.150">
    <property type="entry name" value="Vaccinia Virus protein VP39"/>
    <property type="match status" value="1"/>
</dbReference>
<dbReference type="Pfam" id="PF11899">
    <property type="entry name" value="DUF3419"/>
    <property type="match status" value="1"/>
</dbReference>
<dbReference type="eggNOG" id="ENOG502QQCH">
    <property type="taxonomic scope" value="Eukaryota"/>
</dbReference>
<accession>C4R2A1</accession>
<dbReference type="InterPro" id="IPR029063">
    <property type="entry name" value="SAM-dependent_MTases_sf"/>
</dbReference>
<dbReference type="InterPro" id="IPR025714">
    <property type="entry name" value="Methyltranfer_dom"/>
</dbReference>
<feature type="domain" description="Methyltransferase" evidence="1">
    <location>
        <begin position="118"/>
        <end position="232"/>
    </location>
</feature>
<proteinExistence type="predicted"/>
<evidence type="ECO:0000313" key="2">
    <source>
        <dbReference type="EMBL" id="CAY69625.1"/>
    </source>
</evidence>
<dbReference type="OrthoDB" id="10253390at2759"/>
<dbReference type="AlphaFoldDB" id="C4R2A1"/>
<dbReference type="KEGG" id="ppa:PAS_chr2-2_0286"/>
<dbReference type="InterPro" id="IPR021829">
    <property type="entry name" value="DUF3419"/>
</dbReference>
<organism evidence="2 3">
    <name type="scientific">Komagataella phaffii (strain GS115 / ATCC 20864)</name>
    <name type="common">Yeast</name>
    <name type="synonym">Pichia pastoris</name>
    <dbReference type="NCBI Taxonomy" id="644223"/>
    <lineage>
        <taxon>Eukaryota</taxon>
        <taxon>Fungi</taxon>
        <taxon>Dikarya</taxon>
        <taxon>Ascomycota</taxon>
        <taxon>Saccharomycotina</taxon>
        <taxon>Pichiomycetes</taxon>
        <taxon>Pichiales</taxon>
        <taxon>Pichiaceae</taxon>
        <taxon>Komagataella</taxon>
    </lineage>
</organism>
<dbReference type="SUPFAM" id="SSF53335">
    <property type="entry name" value="S-adenosyl-L-methionine-dependent methyltransferases"/>
    <property type="match status" value="1"/>
</dbReference>
<evidence type="ECO:0000313" key="3">
    <source>
        <dbReference type="Proteomes" id="UP000000314"/>
    </source>
</evidence>
<evidence type="ECO:0000259" key="1">
    <source>
        <dbReference type="Pfam" id="PF13847"/>
    </source>
</evidence>
<dbReference type="PANTHER" id="PTHR47473">
    <property type="entry name" value="BTA1P"/>
    <property type="match status" value="1"/>
</dbReference>
<dbReference type="SMR" id="C4R2A1"/>
<dbReference type="EMBL" id="FN392320">
    <property type="protein sequence ID" value="CAY69625.1"/>
    <property type="molecule type" value="Genomic_DNA"/>
</dbReference>
<protein>
    <recommendedName>
        <fullName evidence="1">Methyltransferase domain-containing protein</fullName>
    </recommendedName>
</protein>
<reference evidence="2 3" key="1">
    <citation type="journal article" date="2009" name="Nat. Biotechnol.">
        <title>Genome sequence of the recombinant protein production host Pichia pastoris.</title>
        <authorList>
            <person name="De Schutter K."/>
            <person name="Lin Y.C."/>
            <person name="Tiels P."/>
            <person name="Van Hecke A."/>
            <person name="Glinka S."/>
            <person name="Weber-Lehmann J."/>
            <person name="Rouze P."/>
            <person name="Van de Peer Y."/>
            <person name="Callewaert N."/>
        </authorList>
    </citation>
    <scope>NUCLEOTIDE SEQUENCE [LARGE SCALE GENOMIC DNA]</scope>
    <source>
        <strain evidence="3">GS115 / ATCC 20864</strain>
    </source>
</reference>
<dbReference type="RefSeq" id="XP_002491905.1">
    <property type="nucleotide sequence ID" value="XM_002491860.1"/>
</dbReference>
<dbReference type="STRING" id="644223.C4R2A1"/>
<dbReference type="Proteomes" id="UP000000314">
    <property type="component" value="Chromosome 2"/>
</dbReference>
<keyword evidence="3" id="KW-1185">Reference proteome</keyword>
<dbReference type="CDD" id="cd02440">
    <property type="entry name" value="AdoMet_MTases"/>
    <property type="match status" value="1"/>
</dbReference>
<dbReference type="HOGENOM" id="CLU_020809_0_0_1"/>
<dbReference type="PANTHER" id="PTHR47473:SF1">
    <property type="entry name" value="METHYLTRANSFERASE DOMAIN-CONTAINING PROTEIN"/>
    <property type="match status" value="1"/>
</dbReference>
<dbReference type="InParanoid" id="C4R2A1"/>
<gene>
    <name evidence="2" type="ordered locus">PAS_chr2-2_0286</name>
</gene>
<name>C4R2A1_KOMPG</name>
<dbReference type="Pfam" id="PF13847">
    <property type="entry name" value="Methyltransf_31"/>
    <property type="match status" value="1"/>
</dbReference>
<dbReference type="GeneID" id="8198290"/>
<dbReference type="OMA" id="VCDFYVQ"/>